<name>A0A0G2I8L6_9EURO</name>
<dbReference type="VEuPathDB" id="FungiDB:EMCG_07469"/>
<dbReference type="InterPro" id="IPR027417">
    <property type="entry name" value="P-loop_NTPase"/>
</dbReference>
<dbReference type="AlphaFoldDB" id="A0A0G2I8L6"/>
<organism evidence="3 4">
    <name type="scientific">[Emmonsia] crescens</name>
    <dbReference type="NCBI Taxonomy" id="73230"/>
    <lineage>
        <taxon>Eukaryota</taxon>
        <taxon>Fungi</taxon>
        <taxon>Dikarya</taxon>
        <taxon>Ascomycota</taxon>
        <taxon>Pezizomycotina</taxon>
        <taxon>Eurotiomycetes</taxon>
        <taxon>Eurotiomycetidae</taxon>
        <taxon>Onygenales</taxon>
        <taxon>Ajellomycetaceae</taxon>
        <taxon>Emergomyces</taxon>
    </lineage>
</organism>
<feature type="domain" description="DUF7779" evidence="2">
    <location>
        <begin position="205"/>
        <end position="289"/>
    </location>
</feature>
<comment type="caution">
    <text evidence="3">The sequence shown here is derived from an EMBL/GenBank/DDBJ whole genome shotgun (WGS) entry which is preliminary data.</text>
</comment>
<feature type="domain" description="NB-ARC" evidence="1">
    <location>
        <begin position="11"/>
        <end position="142"/>
    </location>
</feature>
<dbReference type="InterPro" id="IPR002182">
    <property type="entry name" value="NB-ARC"/>
</dbReference>
<dbReference type="Pfam" id="PF25000">
    <property type="entry name" value="DUF7779"/>
    <property type="match status" value="1"/>
</dbReference>
<dbReference type="EMBL" id="LCZI01000383">
    <property type="protein sequence ID" value="KKZ66863.1"/>
    <property type="molecule type" value="Genomic_DNA"/>
</dbReference>
<sequence>MEDTLRLRSFTLPGLSGIGKSQIATEFVYQSMKVFRAIFWVSASNTEKLFQGYTDIARELNLSSGTTINDQRAIVQLVNQWLMSTVEPWLLVLDNADDLSIIVPFWPTSGRGVVLVTSQNPASGYQLANIGMEAKSFSPEESSTYYREQLGGIRVQDDEARQITDISQFREAYADSTKRRQLLETPNELSAPVYSHTTATAFGVTFLKLSIDALCTLDMLSFFDPDRIPETLLEDKQNRIPYLAKIMSCHTIMRNLGRYSLIDKLEDEANLRLHRMVAYTVSQKIDSDQAQAQAAF</sequence>
<evidence type="ECO:0000259" key="1">
    <source>
        <dbReference type="Pfam" id="PF00931"/>
    </source>
</evidence>
<gene>
    <name evidence="3" type="ORF">EMCG_07469</name>
</gene>
<protein>
    <submittedName>
        <fullName evidence="3">Uncharacterized protein</fullName>
    </submittedName>
</protein>
<dbReference type="PANTHER" id="PTHR35205:SF1">
    <property type="entry name" value="ZU5 DOMAIN-CONTAINING PROTEIN"/>
    <property type="match status" value="1"/>
</dbReference>
<dbReference type="InterPro" id="IPR056681">
    <property type="entry name" value="DUF7779"/>
</dbReference>
<reference evidence="4" key="1">
    <citation type="journal article" date="2015" name="PLoS Genet.">
        <title>The dynamic genome and transcriptome of the human fungal pathogen Blastomyces and close relative Emmonsia.</title>
        <authorList>
            <person name="Munoz J.F."/>
            <person name="Gauthier G.M."/>
            <person name="Desjardins C.A."/>
            <person name="Gallo J.E."/>
            <person name="Holder J."/>
            <person name="Sullivan T.D."/>
            <person name="Marty A.J."/>
            <person name="Carmen J.C."/>
            <person name="Chen Z."/>
            <person name="Ding L."/>
            <person name="Gujja S."/>
            <person name="Magrini V."/>
            <person name="Misas E."/>
            <person name="Mitreva M."/>
            <person name="Priest M."/>
            <person name="Saif S."/>
            <person name="Whiston E.A."/>
            <person name="Young S."/>
            <person name="Zeng Q."/>
            <person name="Goldman W.E."/>
            <person name="Mardis E.R."/>
            <person name="Taylor J.W."/>
            <person name="McEwen J.G."/>
            <person name="Clay O.K."/>
            <person name="Klein B.S."/>
            <person name="Cuomo C.A."/>
        </authorList>
    </citation>
    <scope>NUCLEOTIDE SEQUENCE [LARGE SCALE GENOMIC DNA]</scope>
    <source>
        <strain evidence="4">UAMH 3008</strain>
    </source>
</reference>
<evidence type="ECO:0000313" key="4">
    <source>
        <dbReference type="Proteomes" id="UP000034164"/>
    </source>
</evidence>
<dbReference type="Pfam" id="PF00931">
    <property type="entry name" value="NB-ARC"/>
    <property type="match status" value="1"/>
</dbReference>
<dbReference type="Gene3D" id="3.40.50.300">
    <property type="entry name" value="P-loop containing nucleotide triphosphate hydrolases"/>
    <property type="match status" value="1"/>
</dbReference>
<dbReference type="OrthoDB" id="4183392at2759"/>
<dbReference type="Proteomes" id="UP000034164">
    <property type="component" value="Unassembled WGS sequence"/>
</dbReference>
<dbReference type="PANTHER" id="PTHR35205">
    <property type="entry name" value="NB-ARC AND TPR DOMAIN PROTEIN"/>
    <property type="match status" value="1"/>
</dbReference>
<evidence type="ECO:0000259" key="2">
    <source>
        <dbReference type="Pfam" id="PF25000"/>
    </source>
</evidence>
<evidence type="ECO:0000313" key="3">
    <source>
        <dbReference type="EMBL" id="KKZ66863.1"/>
    </source>
</evidence>
<accession>A0A0G2I8L6</accession>
<dbReference type="SUPFAM" id="SSF52540">
    <property type="entry name" value="P-loop containing nucleoside triphosphate hydrolases"/>
    <property type="match status" value="1"/>
</dbReference>
<proteinExistence type="predicted"/>
<dbReference type="GO" id="GO:0043531">
    <property type="term" value="F:ADP binding"/>
    <property type="evidence" value="ECO:0007669"/>
    <property type="project" value="InterPro"/>
</dbReference>